<keyword evidence="2" id="KW-0646">Protease inhibitor</keyword>
<dbReference type="HOGENOM" id="CLU_1714321_0_0_1"/>
<dbReference type="EMBL" id="AZST01001157">
    <property type="protein sequence ID" value="KEP46331.1"/>
    <property type="molecule type" value="Genomic_DNA"/>
</dbReference>
<protein>
    <submittedName>
        <fullName evidence="6">Peptidase inhibitor clitocypin protein</fullName>
    </submittedName>
</protein>
<dbReference type="InterPro" id="IPR019508">
    <property type="entry name" value="Prot_inh_I48_clitocypin"/>
</dbReference>
<dbReference type="AlphaFoldDB" id="A0A074RGU9"/>
<comment type="caution">
    <text evidence="6">The sequence shown here is derived from an EMBL/GenBank/DDBJ whole genome shotgun (WGS) entry which is preliminary data.</text>
</comment>
<keyword evidence="3" id="KW-0789">Thiol protease inhibitor</keyword>
<sequence>MSLPQAGFYNLRITSSNDPGISPVGGMYATGQTTGNVVRLAALGNVNPEDRQVWQVDYTGEDTIIIQAAGTNDPMTFMHCNQVEDGEPIILGRPTAFTANRIQNEAGLDVISLTLKRTGVVFYAGQNQDNIMVLTADPEVDIPAWLFVSTSPE</sequence>
<dbReference type="Gene3D" id="2.80.10.50">
    <property type="match status" value="1"/>
</dbReference>
<evidence type="ECO:0000256" key="5">
    <source>
        <dbReference type="ARBA" id="ARBA00025775"/>
    </source>
</evidence>
<comment type="subunit">
    <text evidence="1">Homodimer.</text>
</comment>
<evidence type="ECO:0000256" key="3">
    <source>
        <dbReference type="ARBA" id="ARBA00022704"/>
    </source>
</evidence>
<reference evidence="6 7" key="1">
    <citation type="submission" date="2013-12" db="EMBL/GenBank/DDBJ databases">
        <authorList>
            <person name="Cubeta M."/>
            <person name="Pakala S."/>
            <person name="Fedorova N."/>
            <person name="Thomas E."/>
            <person name="Dean R."/>
            <person name="Jabaji S."/>
            <person name="Neate S."/>
            <person name="Toda T."/>
            <person name="Tavantzis S."/>
            <person name="Vilgalys R."/>
            <person name="Bharathan N."/>
            <person name="Pakala S."/>
            <person name="Losada L.S."/>
            <person name="Zafar N."/>
            <person name="Nierman W."/>
        </authorList>
    </citation>
    <scope>NUCLEOTIDE SEQUENCE [LARGE SCALE GENOMIC DNA]</scope>
    <source>
        <strain evidence="6 7">123E</strain>
    </source>
</reference>
<accession>A0A074RGU9</accession>
<dbReference type="GO" id="GO:0004869">
    <property type="term" value="F:cysteine-type endopeptidase inhibitor activity"/>
    <property type="evidence" value="ECO:0007669"/>
    <property type="project" value="UniProtKB-KW"/>
</dbReference>
<evidence type="ECO:0000313" key="6">
    <source>
        <dbReference type="EMBL" id="KEP46331.1"/>
    </source>
</evidence>
<gene>
    <name evidence="6" type="ORF">V565_204920</name>
</gene>
<evidence type="ECO:0000313" key="7">
    <source>
        <dbReference type="Proteomes" id="UP000027456"/>
    </source>
</evidence>
<comment type="similarity">
    <text evidence="5">Belongs to the protease inhibitor I48 family.</text>
</comment>
<evidence type="ECO:0000256" key="4">
    <source>
        <dbReference type="ARBA" id="ARBA00024855"/>
    </source>
</evidence>
<dbReference type="Pfam" id="PF10467">
    <property type="entry name" value="Inhibitor_I48"/>
    <property type="match status" value="1"/>
</dbReference>
<dbReference type="Proteomes" id="UP000027456">
    <property type="component" value="Unassembled WGS sequence"/>
</dbReference>
<name>A0A074RGU9_9AGAM</name>
<evidence type="ECO:0000256" key="2">
    <source>
        <dbReference type="ARBA" id="ARBA00022690"/>
    </source>
</evidence>
<comment type="function">
    <text evidence="4">Binds and inhibits cysteine proteinases. Inhibits most strongly papain and cathepsin L, more weakly bromelain and cathepsin B while it is completely ineffective against cathepsin H.</text>
</comment>
<organism evidence="6 7">
    <name type="scientific">Rhizoctonia solani 123E</name>
    <dbReference type="NCBI Taxonomy" id="1423351"/>
    <lineage>
        <taxon>Eukaryota</taxon>
        <taxon>Fungi</taxon>
        <taxon>Dikarya</taxon>
        <taxon>Basidiomycota</taxon>
        <taxon>Agaricomycotina</taxon>
        <taxon>Agaricomycetes</taxon>
        <taxon>Cantharellales</taxon>
        <taxon>Ceratobasidiaceae</taxon>
        <taxon>Rhizoctonia</taxon>
    </lineage>
</organism>
<keyword evidence="7" id="KW-1185">Reference proteome</keyword>
<proteinExistence type="inferred from homology"/>
<evidence type="ECO:0000256" key="1">
    <source>
        <dbReference type="ARBA" id="ARBA00011738"/>
    </source>
</evidence>